<dbReference type="AlphaFoldDB" id="A0A840UX03"/>
<dbReference type="RefSeq" id="WP_183352159.1">
    <property type="nucleotide sequence ID" value="NZ_JACHEO010000024.1"/>
</dbReference>
<evidence type="ECO:0000313" key="3">
    <source>
        <dbReference type="Proteomes" id="UP000539642"/>
    </source>
</evidence>
<dbReference type="Pfam" id="PF11146">
    <property type="entry name" value="DUF2905"/>
    <property type="match status" value="1"/>
</dbReference>
<keyword evidence="1" id="KW-1133">Transmembrane helix</keyword>
<gene>
    <name evidence="2" type="ORF">HNQ81_003109</name>
</gene>
<name>A0A840UX03_9BACT</name>
<dbReference type="PANTHER" id="PTHR36443:SF1">
    <property type="entry name" value="BSR5223 PROTEIN"/>
    <property type="match status" value="1"/>
</dbReference>
<feature type="transmembrane region" description="Helical" evidence="1">
    <location>
        <begin position="44"/>
        <end position="64"/>
    </location>
</feature>
<dbReference type="EMBL" id="JACHEO010000024">
    <property type="protein sequence ID" value="MBB5349356.1"/>
    <property type="molecule type" value="Genomic_DNA"/>
</dbReference>
<accession>A0A840UX03</accession>
<keyword evidence="1" id="KW-0812">Transmembrane</keyword>
<keyword evidence="1" id="KW-0472">Membrane</keyword>
<dbReference type="InterPro" id="IPR021320">
    <property type="entry name" value="DUF2905"/>
</dbReference>
<evidence type="ECO:0000313" key="2">
    <source>
        <dbReference type="EMBL" id="MBB5349356.1"/>
    </source>
</evidence>
<sequence length="66" mass="7623">MGRTLVLLGMVLVAVGLAWPWLQKLPFGRLPGDIFIKREGFQFFFPVTTSILISIILTLIFWLFRK</sequence>
<keyword evidence="3" id="KW-1185">Reference proteome</keyword>
<reference evidence="2 3" key="1">
    <citation type="submission" date="2020-08" db="EMBL/GenBank/DDBJ databases">
        <title>Genomic Encyclopedia of Type Strains, Phase IV (KMG-IV): sequencing the most valuable type-strain genomes for metagenomic binning, comparative biology and taxonomic classification.</title>
        <authorList>
            <person name="Goeker M."/>
        </authorList>
    </citation>
    <scope>NUCLEOTIDE SEQUENCE [LARGE SCALE GENOMIC DNA]</scope>
    <source>
        <strain evidence="2 3">DSM 28570</strain>
    </source>
</reference>
<comment type="caution">
    <text evidence="2">The sequence shown here is derived from an EMBL/GenBank/DDBJ whole genome shotgun (WGS) entry which is preliminary data.</text>
</comment>
<evidence type="ECO:0000256" key="1">
    <source>
        <dbReference type="SAM" id="Phobius"/>
    </source>
</evidence>
<proteinExistence type="predicted"/>
<dbReference type="PANTHER" id="PTHR36443">
    <property type="entry name" value="BSR5223 PROTEIN"/>
    <property type="match status" value="1"/>
</dbReference>
<organism evidence="2 3">
    <name type="scientific">Desulfoprunum benzoelyticum</name>
    <dbReference type="NCBI Taxonomy" id="1506996"/>
    <lineage>
        <taxon>Bacteria</taxon>
        <taxon>Pseudomonadati</taxon>
        <taxon>Thermodesulfobacteriota</taxon>
        <taxon>Desulfobulbia</taxon>
        <taxon>Desulfobulbales</taxon>
        <taxon>Desulfobulbaceae</taxon>
        <taxon>Desulfoprunum</taxon>
    </lineage>
</organism>
<protein>
    <submittedName>
        <fullName evidence="2">Ribose/xylose/arabinose/galactoside ABC-type transport system permease subunit</fullName>
    </submittedName>
</protein>
<dbReference type="Proteomes" id="UP000539642">
    <property type="component" value="Unassembled WGS sequence"/>
</dbReference>